<evidence type="ECO:0000313" key="3">
    <source>
        <dbReference type="EMBL" id="CAF1354431.1"/>
    </source>
</evidence>
<evidence type="ECO:0000259" key="1">
    <source>
        <dbReference type="PROSITE" id="PS51886"/>
    </source>
</evidence>
<evidence type="ECO:0000313" key="5">
    <source>
        <dbReference type="EMBL" id="CAF4057384.1"/>
    </source>
</evidence>
<protein>
    <recommendedName>
        <fullName evidence="1">TLDc domain-containing protein</fullName>
    </recommendedName>
</protein>
<dbReference type="Pfam" id="PF07534">
    <property type="entry name" value="TLD"/>
    <property type="match status" value="1"/>
</dbReference>
<gene>
    <name evidence="4" type="ORF">BYL167_LOCUS15039</name>
    <name evidence="2" type="ORF">CJN711_LOCUS15950</name>
    <name evidence="5" type="ORF">GIL414_LOCUS14764</name>
    <name evidence="3" type="ORF">KQP761_LOCUS7408</name>
</gene>
<proteinExistence type="predicted"/>
<organism evidence="2 6">
    <name type="scientific">Rotaria magnacalcarata</name>
    <dbReference type="NCBI Taxonomy" id="392030"/>
    <lineage>
        <taxon>Eukaryota</taxon>
        <taxon>Metazoa</taxon>
        <taxon>Spiralia</taxon>
        <taxon>Gnathifera</taxon>
        <taxon>Rotifera</taxon>
        <taxon>Eurotatoria</taxon>
        <taxon>Bdelloidea</taxon>
        <taxon>Philodinida</taxon>
        <taxon>Philodinidae</taxon>
        <taxon>Rotaria</taxon>
    </lineage>
</organism>
<dbReference type="Proteomes" id="UP000663834">
    <property type="component" value="Unassembled WGS sequence"/>
</dbReference>
<dbReference type="EMBL" id="CAJNOW010002500">
    <property type="protein sequence ID" value="CAF1354431.1"/>
    <property type="molecule type" value="Genomic_DNA"/>
</dbReference>
<dbReference type="Proteomes" id="UP000681967">
    <property type="component" value="Unassembled WGS sequence"/>
</dbReference>
<dbReference type="EMBL" id="CAJOBJ010006327">
    <property type="protein sequence ID" value="CAF4057384.1"/>
    <property type="molecule type" value="Genomic_DNA"/>
</dbReference>
<evidence type="ECO:0000313" key="4">
    <source>
        <dbReference type="EMBL" id="CAF4025700.1"/>
    </source>
</evidence>
<dbReference type="Proteomes" id="UP000681720">
    <property type="component" value="Unassembled WGS sequence"/>
</dbReference>
<dbReference type="OrthoDB" id="289228at2759"/>
<reference evidence="2" key="1">
    <citation type="submission" date="2021-02" db="EMBL/GenBank/DDBJ databases">
        <authorList>
            <person name="Nowell W R."/>
        </authorList>
    </citation>
    <scope>NUCLEOTIDE SEQUENCE</scope>
</reference>
<comment type="caution">
    <text evidence="2">The sequence shown here is derived from an EMBL/GenBank/DDBJ whole genome shotgun (WGS) entry which is preliminary data.</text>
</comment>
<dbReference type="EMBL" id="CAJNOV010007344">
    <property type="protein sequence ID" value="CAF1280423.1"/>
    <property type="molecule type" value="Genomic_DNA"/>
</dbReference>
<dbReference type="InterPro" id="IPR006571">
    <property type="entry name" value="TLDc_dom"/>
</dbReference>
<evidence type="ECO:0000313" key="2">
    <source>
        <dbReference type="EMBL" id="CAF1280423.1"/>
    </source>
</evidence>
<dbReference type="AlphaFoldDB" id="A0A815C8V8"/>
<name>A0A815C8V8_9BILA</name>
<dbReference type="Proteomes" id="UP000663855">
    <property type="component" value="Unassembled WGS sequence"/>
</dbReference>
<dbReference type="EMBL" id="CAJOBH010005481">
    <property type="protein sequence ID" value="CAF4025700.1"/>
    <property type="molecule type" value="Genomic_DNA"/>
</dbReference>
<accession>A0A815C8V8</accession>
<feature type="domain" description="TLDc" evidence="1">
    <location>
        <begin position="261"/>
        <end position="415"/>
    </location>
</feature>
<evidence type="ECO:0000313" key="6">
    <source>
        <dbReference type="Proteomes" id="UP000663855"/>
    </source>
</evidence>
<dbReference type="PROSITE" id="PS51886">
    <property type="entry name" value="TLDC"/>
    <property type="match status" value="1"/>
</dbReference>
<sequence>MNFITKCLTQCSDCFNYINYGNENISQLSDYCINIRNLAKYCLHISNKNDSICYNCFLEFFHYDRRIIRHLFFYLHQQEKNYVRIREFYLFAQCIINWHEFINHIDFILLLFHIILSKNDFSRTDIDFNKNIDKTSNQYFQHDDDILEKLSINSILLYELIEDAFFFTAIQSNVQTTFTQSSQAFLERFYNYFYLLNPNHNCKTYIKLIKRVLPWGFISIHKWLKMCLLSTTKRTESILTMSKEFNSNLPFTFLWYITNWLVSNKAFLNEYDPIVTFEKISRQELFTNLYDSDRHGYSIVKLCALTYYTDGPFLIMFYCNDKRIFGILLEGKLMDSAKPYGGRSSLCFQLSPQFIILGRGPSMLYWNIKNRSDGPLGVRIGHNGIIRVSIDLNMEHIHHPEGTSSINRLEIYKFGSYKLPIIQQQSLIHKQHNDYNVFSVDAHKLAESIGIHLFT</sequence>